<dbReference type="EMBL" id="JALNTZ010000003">
    <property type="protein sequence ID" value="KAJ3659062.1"/>
    <property type="molecule type" value="Genomic_DNA"/>
</dbReference>
<gene>
    <name evidence="14" type="ORF">Zmor_010771</name>
</gene>
<dbReference type="PANTHER" id="PTHR12939">
    <property type="entry name" value="SARCOGLYCAN"/>
    <property type="match status" value="1"/>
</dbReference>
<keyword evidence="10" id="KW-1015">Disulfide bond</keyword>
<sequence length="298" mass="32603">MKTSEAVDPPDSGGHGPDPNDGFRGRYNFRIGIYGWRKRCLYVLILVLLVMVIVNLALTLWVLKVMEFSSEGMGQLKIVSGGLRLEGKAFVLNTLIASSIKSRTGQPIIVESSRNLTLSSRSKNGRLNNMIFLGNDRFECLTNNFKVMDDRGMVLFAVDGREVVVGSELLRVTGEGGASFSGSVQTTLVRAEPGNDLRLESPTRSLEIHGPQGVHIESRGGKMKIISLNDISFRSEVGSVRLEASSVVMPLLPTAIPTSKPASNKNEIFQLCVCNNGRLFLVPSHLHCAAEDDDRICR</sequence>
<feature type="transmembrane region" description="Helical" evidence="13">
    <location>
        <begin position="40"/>
        <end position="63"/>
    </location>
</feature>
<keyword evidence="9 13" id="KW-0472">Membrane</keyword>
<evidence type="ECO:0000256" key="1">
    <source>
        <dbReference type="ARBA" id="ARBA00004245"/>
    </source>
</evidence>
<dbReference type="PANTHER" id="PTHR12939:SF10">
    <property type="entry name" value="EG:4F1.1 PROTEIN"/>
    <property type="match status" value="1"/>
</dbReference>
<evidence type="ECO:0000313" key="15">
    <source>
        <dbReference type="Proteomes" id="UP001168821"/>
    </source>
</evidence>
<keyword evidence="5" id="KW-0963">Cytoplasm</keyword>
<keyword evidence="15" id="KW-1185">Reference proteome</keyword>
<evidence type="ECO:0008006" key="16">
    <source>
        <dbReference type="Google" id="ProtNLM"/>
    </source>
</evidence>
<evidence type="ECO:0000256" key="3">
    <source>
        <dbReference type="ARBA" id="ARBA00007574"/>
    </source>
</evidence>
<dbReference type="AlphaFoldDB" id="A0AA38MK70"/>
<dbReference type="GO" id="GO:0060047">
    <property type="term" value="P:heart contraction"/>
    <property type="evidence" value="ECO:0007669"/>
    <property type="project" value="TreeGrafter"/>
</dbReference>
<dbReference type="GO" id="GO:0005856">
    <property type="term" value="C:cytoskeleton"/>
    <property type="evidence" value="ECO:0007669"/>
    <property type="project" value="UniProtKB-SubCell"/>
</dbReference>
<organism evidence="14 15">
    <name type="scientific">Zophobas morio</name>
    <dbReference type="NCBI Taxonomy" id="2755281"/>
    <lineage>
        <taxon>Eukaryota</taxon>
        <taxon>Metazoa</taxon>
        <taxon>Ecdysozoa</taxon>
        <taxon>Arthropoda</taxon>
        <taxon>Hexapoda</taxon>
        <taxon>Insecta</taxon>
        <taxon>Pterygota</taxon>
        <taxon>Neoptera</taxon>
        <taxon>Endopterygota</taxon>
        <taxon>Coleoptera</taxon>
        <taxon>Polyphaga</taxon>
        <taxon>Cucujiformia</taxon>
        <taxon>Tenebrionidae</taxon>
        <taxon>Zophobas</taxon>
    </lineage>
</organism>
<evidence type="ECO:0000256" key="11">
    <source>
        <dbReference type="ARBA" id="ARBA00023180"/>
    </source>
</evidence>
<evidence type="ECO:0000256" key="12">
    <source>
        <dbReference type="ARBA" id="ARBA00023212"/>
    </source>
</evidence>
<dbReference type="InterPro" id="IPR039972">
    <property type="entry name" value="Sarcoglycan_gamma/delta/zeta"/>
</dbReference>
<protein>
    <recommendedName>
        <fullName evidence="16">Delta-sarcoglycan</fullName>
    </recommendedName>
</protein>
<comment type="caution">
    <text evidence="14">The sequence shown here is derived from an EMBL/GenBank/DDBJ whole genome shotgun (WGS) entry which is preliminary data.</text>
</comment>
<evidence type="ECO:0000256" key="4">
    <source>
        <dbReference type="ARBA" id="ARBA00022475"/>
    </source>
</evidence>
<keyword evidence="7" id="KW-0735">Signal-anchor</keyword>
<comment type="subcellular location">
    <subcellularLocation>
        <location evidence="2">Cell membrane</location>
        <location evidence="2">Sarcolemma</location>
        <topology evidence="2">Single-pass type II membrane protein</topology>
    </subcellularLocation>
    <subcellularLocation>
        <location evidence="1">Cytoplasm</location>
        <location evidence="1">Cytoskeleton</location>
    </subcellularLocation>
</comment>
<evidence type="ECO:0000256" key="2">
    <source>
        <dbReference type="ARBA" id="ARBA00004274"/>
    </source>
</evidence>
<keyword evidence="12" id="KW-0206">Cytoskeleton</keyword>
<evidence type="ECO:0000256" key="7">
    <source>
        <dbReference type="ARBA" id="ARBA00022968"/>
    </source>
</evidence>
<dbReference type="GO" id="GO:0042383">
    <property type="term" value="C:sarcolemma"/>
    <property type="evidence" value="ECO:0007669"/>
    <property type="project" value="UniProtKB-SubCell"/>
</dbReference>
<name>A0AA38MK70_9CUCU</name>
<evidence type="ECO:0000256" key="5">
    <source>
        <dbReference type="ARBA" id="ARBA00022490"/>
    </source>
</evidence>
<proteinExistence type="inferred from homology"/>
<dbReference type="GO" id="GO:0016012">
    <property type="term" value="C:sarcoglycan complex"/>
    <property type="evidence" value="ECO:0007669"/>
    <property type="project" value="InterPro"/>
</dbReference>
<evidence type="ECO:0000256" key="9">
    <source>
        <dbReference type="ARBA" id="ARBA00023136"/>
    </source>
</evidence>
<comment type="similarity">
    <text evidence="3">Belongs to the sarcoglycan beta/delta/gamma/zeta family.</text>
</comment>
<evidence type="ECO:0000256" key="8">
    <source>
        <dbReference type="ARBA" id="ARBA00022989"/>
    </source>
</evidence>
<accession>A0AA38MK70</accession>
<keyword evidence="8 13" id="KW-1133">Transmembrane helix</keyword>
<evidence type="ECO:0000256" key="6">
    <source>
        <dbReference type="ARBA" id="ARBA00022692"/>
    </source>
</evidence>
<dbReference type="Proteomes" id="UP001168821">
    <property type="component" value="Unassembled WGS sequence"/>
</dbReference>
<keyword evidence="4" id="KW-1003">Cell membrane</keyword>
<dbReference type="Pfam" id="PF04790">
    <property type="entry name" value="Sarcoglycan_1"/>
    <property type="match status" value="1"/>
</dbReference>
<evidence type="ECO:0000256" key="13">
    <source>
        <dbReference type="SAM" id="Phobius"/>
    </source>
</evidence>
<evidence type="ECO:0000256" key="10">
    <source>
        <dbReference type="ARBA" id="ARBA00023157"/>
    </source>
</evidence>
<dbReference type="InterPro" id="IPR006875">
    <property type="entry name" value="Sarcoglycan"/>
</dbReference>
<keyword evidence="6 13" id="KW-0812">Transmembrane</keyword>
<keyword evidence="11" id="KW-0325">Glycoprotein</keyword>
<evidence type="ECO:0000313" key="14">
    <source>
        <dbReference type="EMBL" id="KAJ3659062.1"/>
    </source>
</evidence>
<reference evidence="14" key="1">
    <citation type="journal article" date="2023" name="G3 (Bethesda)">
        <title>Whole genome assemblies of Zophobas morio and Tenebrio molitor.</title>
        <authorList>
            <person name="Kaur S."/>
            <person name="Stinson S.A."/>
            <person name="diCenzo G.C."/>
        </authorList>
    </citation>
    <scope>NUCLEOTIDE SEQUENCE</scope>
    <source>
        <strain evidence="14">QUZm001</strain>
    </source>
</reference>